<feature type="compositionally biased region" description="Basic and acidic residues" evidence="1">
    <location>
        <begin position="384"/>
        <end position="399"/>
    </location>
</feature>
<evidence type="ECO:0000259" key="2">
    <source>
        <dbReference type="Pfam" id="PF20568"/>
    </source>
</evidence>
<dbReference type="InterPro" id="IPR046704">
    <property type="entry name" value="DUF6777"/>
</dbReference>
<feature type="compositionally biased region" description="Low complexity" evidence="1">
    <location>
        <begin position="414"/>
        <end position="427"/>
    </location>
</feature>
<organism evidence="3 4">
    <name type="scientific">Streptomyces pyxinicus</name>
    <dbReference type="NCBI Taxonomy" id="2970331"/>
    <lineage>
        <taxon>Bacteria</taxon>
        <taxon>Bacillati</taxon>
        <taxon>Actinomycetota</taxon>
        <taxon>Actinomycetes</taxon>
        <taxon>Kitasatosporales</taxon>
        <taxon>Streptomycetaceae</taxon>
        <taxon>Streptomyces</taxon>
    </lineage>
</organism>
<evidence type="ECO:0000313" key="4">
    <source>
        <dbReference type="Proteomes" id="UP001205612"/>
    </source>
</evidence>
<feature type="compositionally biased region" description="Low complexity" evidence="1">
    <location>
        <begin position="35"/>
        <end position="45"/>
    </location>
</feature>
<sequence length="434" mass="44442">MSVEPPSSGHPTGPPSGPLSGSGRPPTGPPPARPPAGGTEPGGPHVPWWKSVPRVVAVTAAVVAAAVLAVVLTRPGGGGSAQGGEVFLQSAGSAGQDPYTQSTARQSSPPPASTGSDMPTTGAANEVRGVDGGAAGLYSGTRNAPACDVERQIKYLQADSAKNRSFASVAGVRPSDVPDYLRSLTPVQLRVDTRLTAHGYRDGRATTYQAVLQAGTAVLVDSHGVPRLRCACGNPLTPPVAQHGTPKVTGERWSSYRPSHVVVVNPAPEPVKVFTLYDTRHRDWIHRKSGDHAGRHDEPTKPPADPHPWNHPQPDRSNPSAPSSTGPSTSSSPAAPSSPSSEEPGSSAPGSTPPGNKTSGNETPETRTPESPPGSEAPGPKTPETGERESKQPESRPESPPRSQGPESPPASEEPPAQSSSVPSSAPGALTSTT</sequence>
<feature type="domain" description="DUF6777" evidence="2">
    <location>
        <begin position="129"/>
        <end position="290"/>
    </location>
</feature>
<feature type="compositionally biased region" description="Pro residues" evidence="1">
    <location>
        <begin position="301"/>
        <end position="311"/>
    </location>
</feature>
<protein>
    <recommendedName>
        <fullName evidence="2">DUF6777 domain-containing protein</fullName>
    </recommendedName>
</protein>
<evidence type="ECO:0000256" key="1">
    <source>
        <dbReference type="SAM" id="MobiDB-lite"/>
    </source>
</evidence>
<comment type="caution">
    <text evidence="3">The sequence shown here is derived from an EMBL/GenBank/DDBJ whole genome shotgun (WGS) entry which is preliminary data.</text>
</comment>
<reference evidence="3 4" key="1">
    <citation type="submission" date="2022-08" db="EMBL/GenBank/DDBJ databases">
        <authorList>
            <person name="Somphong A."/>
            <person name="Phongsopitanun W."/>
        </authorList>
    </citation>
    <scope>NUCLEOTIDE SEQUENCE [LARGE SCALE GENOMIC DNA]</scope>
    <source>
        <strain evidence="3 4">LP11</strain>
    </source>
</reference>
<gene>
    <name evidence="3" type="ORF">NX794_35090</name>
</gene>
<evidence type="ECO:0000313" key="3">
    <source>
        <dbReference type="EMBL" id="MCS0606397.1"/>
    </source>
</evidence>
<feature type="region of interest" description="Disordered" evidence="1">
    <location>
        <begin position="289"/>
        <end position="434"/>
    </location>
</feature>
<dbReference type="Proteomes" id="UP001205612">
    <property type="component" value="Unassembled WGS sequence"/>
</dbReference>
<feature type="compositionally biased region" description="Low complexity" evidence="1">
    <location>
        <begin position="319"/>
        <end position="355"/>
    </location>
</feature>
<dbReference type="RefSeq" id="WP_258783760.1">
    <property type="nucleotide sequence ID" value="NZ_JANUGP010000054.1"/>
</dbReference>
<keyword evidence="4" id="KW-1185">Reference proteome</keyword>
<feature type="region of interest" description="Disordered" evidence="1">
    <location>
        <begin position="91"/>
        <end position="128"/>
    </location>
</feature>
<dbReference type="Pfam" id="PF20568">
    <property type="entry name" value="DUF6777"/>
    <property type="match status" value="1"/>
</dbReference>
<proteinExistence type="predicted"/>
<feature type="region of interest" description="Disordered" evidence="1">
    <location>
        <begin position="1"/>
        <end position="48"/>
    </location>
</feature>
<feature type="compositionally biased region" description="Basic and acidic residues" evidence="1">
    <location>
        <begin position="289"/>
        <end position="300"/>
    </location>
</feature>
<name>A0ABT2BDE2_9ACTN</name>
<feature type="compositionally biased region" description="Polar residues" evidence="1">
    <location>
        <begin position="91"/>
        <end position="123"/>
    </location>
</feature>
<dbReference type="EMBL" id="JANUGP010000054">
    <property type="protein sequence ID" value="MCS0606397.1"/>
    <property type="molecule type" value="Genomic_DNA"/>
</dbReference>
<feature type="compositionally biased region" description="Low complexity" evidence="1">
    <location>
        <begin position="1"/>
        <end position="11"/>
    </location>
</feature>
<accession>A0ABT2BDE2</accession>